<feature type="transmembrane region" description="Helical" evidence="2">
    <location>
        <begin position="141"/>
        <end position="160"/>
    </location>
</feature>
<dbReference type="EMBL" id="LT607753">
    <property type="protein sequence ID" value="SCG68085.1"/>
    <property type="molecule type" value="Genomic_DNA"/>
</dbReference>
<name>A0A1C5JBZ0_9ACTN</name>
<dbReference type="Proteomes" id="UP000198215">
    <property type="component" value="Chromosome I"/>
</dbReference>
<dbReference type="RefSeq" id="WP_231933353.1">
    <property type="nucleotide sequence ID" value="NZ_LT607753.1"/>
</dbReference>
<keyword evidence="2" id="KW-0472">Membrane</keyword>
<evidence type="ECO:0000256" key="1">
    <source>
        <dbReference type="SAM" id="MobiDB-lite"/>
    </source>
</evidence>
<keyword evidence="2" id="KW-0812">Transmembrane</keyword>
<proteinExistence type="predicted"/>
<keyword evidence="2" id="KW-1133">Transmembrane helix</keyword>
<organism evidence="3 4">
    <name type="scientific">Micromonospora coxensis</name>
    <dbReference type="NCBI Taxonomy" id="356852"/>
    <lineage>
        <taxon>Bacteria</taxon>
        <taxon>Bacillati</taxon>
        <taxon>Actinomycetota</taxon>
        <taxon>Actinomycetes</taxon>
        <taxon>Micromonosporales</taxon>
        <taxon>Micromonosporaceae</taxon>
        <taxon>Micromonospora</taxon>
    </lineage>
</organism>
<evidence type="ECO:0000313" key="3">
    <source>
        <dbReference type="EMBL" id="SCG68085.1"/>
    </source>
</evidence>
<accession>A0A1C5JBZ0</accession>
<feature type="region of interest" description="Disordered" evidence="1">
    <location>
        <begin position="1"/>
        <end position="20"/>
    </location>
</feature>
<evidence type="ECO:0000313" key="4">
    <source>
        <dbReference type="Proteomes" id="UP000198215"/>
    </source>
</evidence>
<feature type="transmembrane region" description="Helical" evidence="2">
    <location>
        <begin position="263"/>
        <end position="283"/>
    </location>
</feature>
<sequence>MADGTTQETSAPGGRRPGVGERVDRLRARAGGVAARVPWRWRYVLALFVGAKVVFAVLGVVALAAWDGVPGAPPADEAGMRTAQEAISGQRWISLWFAWDALIYDHLARQPVTGDWDDFGFPLLYPFLARALAVPLGGHTALALLLIANVAFLLLLYYALRLGEAVLGDDASARRFTRYLVLLPTAFLFQAALTESLFLCLALAAFHYAEQRRWLLVGLVGYFLGLSRSIGFLVAVPLALVLLRQHRYRPDPRSTARYLRDGWPLLLIPAGWLTFMAFCRVTGGDWFAYKHAQEKGWGIRVQNPLWVLWHGLTGGDGRDAVRVWFAVAVLVVVLAGARWIGLPYVVYAVLTVLGPLSMGPPVYKSLLRYLLAAFPVGLVLARWARHATADAWLGAVLALLQGVLFVVWLTYWTHFII</sequence>
<feature type="transmembrane region" description="Helical" evidence="2">
    <location>
        <begin position="214"/>
        <end position="243"/>
    </location>
</feature>
<dbReference type="AlphaFoldDB" id="A0A1C5JBZ0"/>
<feature type="transmembrane region" description="Helical" evidence="2">
    <location>
        <begin position="391"/>
        <end position="412"/>
    </location>
</feature>
<evidence type="ECO:0008006" key="5">
    <source>
        <dbReference type="Google" id="ProtNLM"/>
    </source>
</evidence>
<feature type="transmembrane region" description="Helical" evidence="2">
    <location>
        <begin position="181"/>
        <end position="208"/>
    </location>
</feature>
<feature type="transmembrane region" description="Helical" evidence="2">
    <location>
        <begin position="43"/>
        <end position="66"/>
    </location>
</feature>
<reference evidence="4" key="1">
    <citation type="submission" date="2016-06" db="EMBL/GenBank/DDBJ databases">
        <authorList>
            <person name="Varghese N."/>
            <person name="Submissions Spin"/>
        </authorList>
    </citation>
    <scope>NUCLEOTIDE SEQUENCE [LARGE SCALE GENOMIC DNA]</scope>
    <source>
        <strain evidence="4">DSM 45161</strain>
    </source>
</reference>
<protein>
    <recommendedName>
        <fullName evidence="5">Mannosyltransferase (PIG-V)</fullName>
    </recommendedName>
</protein>
<keyword evidence="4" id="KW-1185">Reference proteome</keyword>
<feature type="transmembrane region" description="Helical" evidence="2">
    <location>
        <begin position="366"/>
        <end position="385"/>
    </location>
</feature>
<gene>
    <name evidence="3" type="ORF">GA0070614_4342</name>
</gene>
<evidence type="ECO:0000256" key="2">
    <source>
        <dbReference type="SAM" id="Phobius"/>
    </source>
</evidence>
<feature type="transmembrane region" description="Helical" evidence="2">
    <location>
        <begin position="323"/>
        <end position="354"/>
    </location>
</feature>
<feature type="compositionally biased region" description="Polar residues" evidence="1">
    <location>
        <begin position="1"/>
        <end position="10"/>
    </location>
</feature>